<accession>A0AAV9AH11</accession>
<keyword evidence="1" id="KW-1133">Transmembrane helix</keyword>
<protein>
    <submittedName>
        <fullName evidence="2">Uncharacterized protein</fullName>
    </submittedName>
</protein>
<reference evidence="2" key="2">
    <citation type="submission" date="2023-06" db="EMBL/GenBank/DDBJ databases">
        <authorList>
            <person name="Ma L."/>
            <person name="Liu K.-W."/>
            <person name="Li Z."/>
            <person name="Hsiao Y.-Y."/>
            <person name="Qi Y."/>
            <person name="Fu T."/>
            <person name="Tang G."/>
            <person name="Zhang D."/>
            <person name="Sun W.-H."/>
            <person name="Liu D.-K."/>
            <person name="Li Y."/>
            <person name="Chen G.-Z."/>
            <person name="Liu X.-D."/>
            <person name="Liao X.-Y."/>
            <person name="Jiang Y.-T."/>
            <person name="Yu X."/>
            <person name="Hao Y."/>
            <person name="Huang J."/>
            <person name="Zhao X.-W."/>
            <person name="Ke S."/>
            <person name="Chen Y.-Y."/>
            <person name="Wu W.-L."/>
            <person name="Hsu J.-L."/>
            <person name="Lin Y.-F."/>
            <person name="Huang M.-D."/>
            <person name="Li C.-Y."/>
            <person name="Huang L."/>
            <person name="Wang Z.-W."/>
            <person name="Zhao X."/>
            <person name="Zhong W.-Y."/>
            <person name="Peng D.-H."/>
            <person name="Ahmad S."/>
            <person name="Lan S."/>
            <person name="Zhang J.-S."/>
            <person name="Tsai W.-C."/>
            <person name="Van De Peer Y."/>
            <person name="Liu Z.-J."/>
        </authorList>
    </citation>
    <scope>NUCLEOTIDE SEQUENCE</scope>
    <source>
        <strain evidence="2">SCP</strain>
        <tissue evidence="2">Leaves</tissue>
    </source>
</reference>
<evidence type="ECO:0000313" key="3">
    <source>
        <dbReference type="Proteomes" id="UP001179952"/>
    </source>
</evidence>
<dbReference type="AlphaFoldDB" id="A0AAV9AH11"/>
<dbReference type="PANTHER" id="PTHR36408">
    <property type="entry name" value="TRANSMEMBRANE PROTEIN"/>
    <property type="match status" value="1"/>
</dbReference>
<name>A0AAV9AH11_ACOGR</name>
<comment type="caution">
    <text evidence="2">The sequence shown here is derived from an EMBL/GenBank/DDBJ whole genome shotgun (WGS) entry which is preliminary data.</text>
</comment>
<evidence type="ECO:0000313" key="2">
    <source>
        <dbReference type="EMBL" id="KAK1263668.1"/>
    </source>
</evidence>
<evidence type="ECO:0000256" key="1">
    <source>
        <dbReference type="SAM" id="Phobius"/>
    </source>
</evidence>
<organism evidence="2 3">
    <name type="scientific">Acorus gramineus</name>
    <name type="common">Dwarf sweet flag</name>
    <dbReference type="NCBI Taxonomy" id="55184"/>
    <lineage>
        <taxon>Eukaryota</taxon>
        <taxon>Viridiplantae</taxon>
        <taxon>Streptophyta</taxon>
        <taxon>Embryophyta</taxon>
        <taxon>Tracheophyta</taxon>
        <taxon>Spermatophyta</taxon>
        <taxon>Magnoliopsida</taxon>
        <taxon>Liliopsida</taxon>
        <taxon>Acoraceae</taxon>
        <taxon>Acorus</taxon>
    </lineage>
</organism>
<keyword evidence="1" id="KW-0812">Transmembrane</keyword>
<dbReference type="GO" id="GO:0009941">
    <property type="term" value="C:chloroplast envelope"/>
    <property type="evidence" value="ECO:0007669"/>
    <property type="project" value="TreeGrafter"/>
</dbReference>
<dbReference type="Proteomes" id="UP001179952">
    <property type="component" value="Unassembled WGS sequence"/>
</dbReference>
<dbReference type="PANTHER" id="PTHR36408:SF1">
    <property type="entry name" value="TRANSMEMBRANE PROTEIN"/>
    <property type="match status" value="1"/>
</dbReference>
<reference evidence="2" key="1">
    <citation type="journal article" date="2023" name="Nat. Commun.">
        <title>Diploid and tetraploid genomes of Acorus and the evolution of monocots.</title>
        <authorList>
            <person name="Ma L."/>
            <person name="Liu K.W."/>
            <person name="Li Z."/>
            <person name="Hsiao Y.Y."/>
            <person name="Qi Y."/>
            <person name="Fu T."/>
            <person name="Tang G.D."/>
            <person name="Zhang D."/>
            <person name="Sun W.H."/>
            <person name="Liu D.K."/>
            <person name="Li Y."/>
            <person name="Chen G.Z."/>
            <person name="Liu X.D."/>
            <person name="Liao X.Y."/>
            <person name="Jiang Y.T."/>
            <person name="Yu X."/>
            <person name="Hao Y."/>
            <person name="Huang J."/>
            <person name="Zhao X.W."/>
            <person name="Ke S."/>
            <person name="Chen Y.Y."/>
            <person name="Wu W.L."/>
            <person name="Hsu J.L."/>
            <person name="Lin Y.F."/>
            <person name="Huang M.D."/>
            <person name="Li C.Y."/>
            <person name="Huang L."/>
            <person name="Wang Z.W."/>
            <person name="Zhao X."/>
            <person name="Zhong W.Y."/>
            <person name="Peng D.H."/>
            <person name="Ahmad S."/>
            <person name="Lan S."/>
            <person name="Zhang J.S."/>
            <person name="Tsai W.C."/>
            <person name="Van de Peer Y."/>
            <person name="Liu Z.J."/>
        </authorList>
    </citation>
    <scope>NUCLEOTIDE SEQUENCE</scope>
    <source>
        <strain evidence="2">SCP</strain>
    </source>
</reference>
<gene>
    <name evidence="2" type="ORF">QJS04_geneDACA009333</name>
</gene>
<keyword evidence="3" id="KW-1185">Reference proteome</keyword>
<keyword evidence="1" id="KW-0472">Membrane</keyword>
<feature type="transmembrane region" description="Helical" evidence="1">
    <location>
        <begin position="114"/>
        <end position="140"/>
    </location>
</feature>
<sequence length="345" mass="38025">MRWSLPIDINERVPVAIAISPLSPMSVAASPRYPSLKNPLSHRFGCSLIHGSNLLKFPISTSPIETTLRLDSFHPNSPPLVTVRRRVTVFVSSADEGVGDRPWQRLDFSKLLDAVIWLSEFLCISFSVVLSAGYLIAAITSESEKVAIKDKYVAGILLALAGAVAIGKWIQQRQWQRVCSGGRLGFPSGGGGGLSLNVVERIERLEDDVRNSTTVIRVLSRQLEKLGVRFRVTRKSMKEPLAETAALSQKNSEATRALAIQEDILEKELGEIQKVLLAMQEQQQKQLELILAIGKAGKLMESRRQSASGETASARTCDTVLRKEDGEPVKIHTGIQHRETKDDIL</sequence>
<dbReference type="EMBL" id="JAUJYN010000009">
    <property type="protein sequence ID" value="KAK1263668.1"/>
    <property type="molecule type" value="Genomic_DNA"/>
</dbReference>
<proteinExistence type="predicted"/>
<feature type="transmembrane region" description="Helical" evidence="1">
    <location>
        <begin position="152"/>
        <end position="170"/>
    </location>
</feature>